<accession>A0A2Z7DH87</accession>
<dbReference type="PANTHER" id="PTHR16199:SF4">
    <property type="entry name" value="CONDENSIN-2 COMPLEX SUBUNIT G2"/>
    <property type="match status" value="1"/>
</dbReference>
<dbReference type="Proteomes" id="UP000250235">
    <property type="component" value="Unassembled WGS sequence"/>
</dbReference>
<protein>
    <submittedName>
        <fullName evidence="1">Uncharacterized protein</fullName>
    </submittedName>
</protein>
<evidence type="ECO:0000313" key="2">
    <source>
        <dbReference type="Proteomes" id="UP000250235"/>
    </source>
</evidence>
<dbReference type="EMBL" id="KQ987736">
    <property type="protein sequence ID" value="KZV57013.1"/>
    <property type="molecule type" value="Genomic_DNA"/>
</dbReference>
<organism evidence="1 2">
    <name type="scientific">Dorcoceras hygrometricum</name>
    <dbReference type="NCBI Taxonomy" id="472368"/>
    <lineage>
        <taxon>Eukaryota</taxon>
        <taxon>Viridiplantae</taxon>
        <taxon>Streptophyta</taxon>
        <taxon>Embryophyta</taxon>
        <taxon>Tracheophyta</taxon>
        <taxon>Spermatophyta</taxon>
        <taxon>Magnoliopsida</taxon>
        <taxon>eudicotyledons</taxon>
        <taxon>Gunneridae</taxon>
        <taxon>Pentapetalae</taxon>
        <taxon>asterids</taxon>
        <taxon>lamiids</taxon>
        <taxon>Lamiales</taxon>
        <taxon>Gesneriaceae</taxon>
        <taxon>Didymocarpoideae</taxon>
        <taxon>Trichosporeae</taxon>
        <taxon>Loxocarpinae</taxon>
        <taxon>Dorcoceras</taxon>
    </lineage>
</organism>
<name>A0A2Z7DH87_9LAMI</name>
<evidence type="ECO:0000313" key="1">
    <source>
        <dbReference type="EMBL" id="KZV57013.1"/>
    </source>
</evidence>
<dbReference type="GO" id="GO:0000796">
    <property type="term" value="C:condensin complex"/>
    <property type="evidence" value="ECO:0007669"/>
    <property type="project" value="TreeGrafter"/>
</dbReference>
<sequence>GASLSEYTRTLNVEKMLLAILKFIVDANAMNLVPNCQERCLHFALEKLKFISSNLRRRSIPLTEILEKDLKEKFHCIKSSFTYAAKLLSLVLKTCEPSSPQARAYDLVNEMFNLVVSVEEFFGYGYAIRFTAIVVPWIPDLILALGSIHLLKQTQEEGVGSVLSRNDRLSLSSWKNILAIVEVQELIILEEETEFIPNSRFSAFKKFVELMTQILKTNNTVLDAVGAILLADSLQALQDKNYNIVLGLLHFVCVKLVKSEDCEQKELKLILASLEQLHSKLQTETEELGNGDHDREKLIRAIALFDPVFMSSDFG</sequence>
<proteinExistence type="predicted"/>
<keyword evidence="2" id="KW-1185">Reference proteome</keyword>
<dbReference type="OrthoDB" id="1743632at2759"/>
<gene>
    <name evidence="1" type="ORF">F511_08171</name>
</gene>
<dbReference type="GO" id="GO:0005634">
    <property type="term" value="C:nucleus"/>
    <property type="evidence" value="ECO:0007669"/>
    <property type="project" value="TreeGrafter"/>
</dbReference>
<dbReference type="GO" id="GO:0000070">
    <property type="term" value="P:mitotic sister chromatid segregation"/>
    <property type="evidence" value="ECO:0007669"/>
    <property type="project" value="TreeGrafter"/>
</dbReference>
<dbReference type="AlphaFoldDB" id="A0A2Z7DH87"/>
<reference evidence="1 2" key="1">
    <citation type="journal article" date="2015" name="Proc. Natl. Acad. Sci. U.S.A.">
        <title>The resurrection genome of Boea hygrometrica: A blueprint for survival of dehydration.</title>
        <authorList>
            <person name="Xiao L."/>
            <person name="Yang G."/>
            <person name="Zhang L."/>
            <person name="Yang X."/>
            <person name="Zhao S."/>
            <person name="Ji Z."/>
            <person name="Zhou Q."/>
            <person name="Hu M."/>
            <person name="Wang Y."/>
            <person name="Chen M."/>
            <person name="Xu Y."/>
            <person name="Jin H."/>
            <person name="Xiao X."/>
            <person name="Hu G."/>
            <person name="Bao F."/>
            <person name="Hu Y."/>
            <person name="Wan P."/>
            <person name="Li L."/>
            <person name="Deng X."/>
            <person name="Kuang T."/>
            <person name="Xiang C."/>
            <person name="Zhu J.K."/>
            <person name="Oliver M.J."/>
            <person name="He Y."/>
        </authorList>
    </citation>
    <scope>NUCLEOTIDE SEQUENCE [LARGE SCALE GENOMIC DNA]</scope>
    <source>
        <strain evidence="2">cv. XS01</strain>
    </source>
</reference>
<dbReference type="PANTHER" id="PTHR16199">
    <property type="entry name" value="CONDENSIN-2 COMPLEX SUBUNIT G2"/>
    <property type="match status" value="1"/>
</dbReference>
<feature type="non-terminal residue" evidence="1">
    <location>
        <position position="1"/>
    </location>
</feature>